<accession>A0ABU8GWR6</accession>
<dbReference type="Pfam" id="PF00873">
    <property type="entry name" value="ACR_tran"/>
    <property type="match status" value="1"/>
</dbReference>
<dbReference type="InterPro" id="IPR001036">
    <property type="entry name" value="Acrflvin-R"/>
</dbReference>
<dbReference type="Gene3D" id="3.30.70.1320">
    <property type="entry name" value="Multidrug efflux transporter AcrB pore domain like"/>
    <property type="match status" value="1"/>
</dbReference>
<keyword evidence="2" id="KW-1185">Reference proteome</keyword>
<dbReference type="SUPFAM" id="SSF82714">
    <property type="entry name" value="Multidrug efflux transporter AcrB TolC docking domain, DN and DC subdomains"/>
    <property type="match status" value="1"/>
</dbReference>
<evidence type="ECO:0000313" key="1">
    <source>
        <dbReference type="EMBL" id="MEI5617626.1"/>
    </source>
</evidence>
<comment type="caution">
    <text evidence="1">The sequence shown here is derived from an EMBL/GenBank/DDBJ whole genome shotgun (WGS) entry which is preliminary data.</text>
</comment>
<proteinExistence type="predicted"/>
<dbReference type="EMBL" id="JBBAYM010000871">
    <property type="protein sequence ID" value="MEI5617626.1"/>
    <property type="molecule type" value="Genomic_DNA"/>
</dbReference>
<name>A0ABU8GWR6_9ACTN</name>
<evidence type="ECO:0000313" key="2">
    <source>
        <dbReference type="Proteomes" id="UP001365781"/>
    </source>
</evidence>
<dbReference type="InterPro" id="IPR027463">
    <property type="entry name" value="AcrB_DN_DC_subdom"/>
</dbReference>
<dbReference type="Proteomes" id="UP001365781">
    <property type="component" value="Unassembled WGS sequence"/>
</dbReference>
<feature type="non-terminal residue" evidence="1">
    <location>
        <position position="78"/>
    </location>
</feature>
<sequence>VTDLADALRQAPFDVPAGSIRSTDQQLIVRADATSVTADQVADIIIRGDTRVGDVADVYFGPADAQNFVRLNGRPVIG</sequence>
<dbReference type="Gene3D" id="3.30.2090.10">
    <property type="entry name" value="Multidrug efflux transporter AcrB TolC docking domain, DN and DC subdomains"/>
    <property type="match status" value="1"/>
</dbReference>
<organism evidence="1 2">
    <name type="scientific">Streptomyces brasiliscabiei</name>
    <dbReference type="NCBI Taxonomy" id="2736302"/>
    <lineage>
        <taxon>Bacteria</taxon>
        <taxon>Bacillati</taxon>
        <taxon>Actinomycetota</taxon>
        <taxon>Actinomycetes</taxon>
        <taxon>Kitasatosporales</taxon>
        <taxon>Streptomycetaceae</taxon>
        <taxon>Streptomyces</taxon>
    </lineage>
</organism>
<reference evidence="1 2" key="1">
    <citation type="submission" date="2024-03" db="EMBL/GenBank/DDBJ databases">
        <title>First Report of Pectobacterium brasiliscabiei causing potato scab in china.</title>
        <authorList>
            <person name="Handique U."/>
        </authorList>
    </citation>
    <scope>NUCLEOTIDE SEQUENCE [LARGE SCALE GENOMIC DNA]</scope>
    <source>
        <strain evidence="1 2">ZRIMU1503</strain>
    </source>
</reference>
<protein>
    <submittedName>
        <fullName evidence="1">Efflux RND transporter permease subunit</fullName>
    </submittedName>
</protein>
<gene>
    <name evidence="1" type="ORF">WB403_51935</name>
</gene>
<feature type="non-terminal residue" evidence="1">
    <location>
        <position position="1"/>
    </location>
</feature>